<dbReference type="PANTHER" id="PTHR42031">
    <property type="entry name" value="KEY LIME PATHOGENICITY PROTEIN"/>
    <property type="match status" value="1"/>
</dbReference>
<accession>A0AA38R5K3</accession>
<evidence type="ECO:0000256" key="1">
    <source>
        <dbReference type="SAM" id="Coils"/>
    </source>
</evidence>
<feature type="compositionally biased region" description="Basic residues" evidence="2">
    <location>
        <begin position="471"/>
        <end position="482"/>
    </location>
</feature>
<comment type="caution">
    <text evidence="4">The sequence shown here is derived from an EMBL/GenBank/DDBJ whole genome shotgun (WGS) entry which is preliminary data.</text>
</comment>
<dbReference type="PANTHER" id="PTHR42031:SF1">
    <property type="entry name" value="KEY LIME PATHOGENICITY PROTEIN"/>
    <property type="match status" value="1"/>
</dbReference>
<protein>
    <recommendedName>
        <fullName evidence="3">DUF7896 domain-containing protein</fullName>
    </recommendedName>
</protein>
<sequence>MSQNNSLLQHQLQRLEAENQQLKARLAFSASSNEPGFNPSGDFQLCATPASRRDRHGAVPRAGPGIIVPTRHRQPDRSQESSQPLKRAKTVHETKTMRTNFINQGPTGQPASAFVYGDSLDNNFSRQGPPPGMAALVENGREYNPDEYLSLLSGPFGMPPDMEPSPGLPLAMSMPTMDDTPSFHDQHYSQSGLPSTCGSLTSGPTLDTSMSRQNSQAFQDNLSLAGNLDMMRVHSQQSATGYARHGPFGHNQLLSPESIFPKGHNALMQMGANLTDARFSTSAPLGHHHVPMVKSDSQSSMMSASSTDWDAIPNGPFESMDMQRTESNQSSKSLKLRAKEALQRQNANAAIRNIQPKPPLSVKKEPTQAQSAAAKAKEGKAAIAKATYQRPKHPKVFCQQCPEDTEGFRGEHELRRHTEAKHKSVVKKFICVEPAVEPPVKVFKTLKDCKQCSAGKQYGAYYNAAAHLRRTHFKQKTSRKQNSKIGKDGNSKSKAAATPAADEKLGGKGGGDWPPMNVLKLWMKPVTVSTSDPSAFADDSMDANERAELADMAAYDPQLANAMAAQAMAGAGSTFSYDMAVTGVGSGFTAAVDMDGAIDGSYQALQADLGGYGPMDPAMFLASQGAAFDFGIPMAGHGLVTQGLASGNDALEQGEYTSPVSSTATITPVNNNNNNNTGLYHEQRQQILPSNIQASRDELAEMSFDMAFQMPNA</sequence>
<feature type="region of interest" description="Disordered" evidence="2">
    <location>
        <begin position="349"/>
        <end position="373"/>
    </location>
</feature>
<name>A0AA38R5K3_9PEZI</name>
<reference evidence="4" key="1">
    <citation type="submission" date="2022-07" db="EMBL/GenBank/DDBJ databases">
        <title>Fungi with potential for degradation of polypropylene.</title>
        <authorList>
            <person name="Gostincar C."/>
        </authorList>
    </citation>
    <scope>NUCLEOTIDE SEQUENCE</scope>
    <source>
        <strain evidence="4">EXF-13287</strain>
    </source>
</reference>
<proteinExistence type="predicted"/>
<dbReference type="EMBL" id="JANBVN010000338">
    <property type="protein sequence ID" value="KAJ9129467.1"/>
    <property type="molecule type" value="Genomic_DNA"/>
</dbReference>
<feature type="region of interest" description="Disordered" evidence="2">
    <location>
        <begin position="51"/>
        <end position="90"/>
    </location>
</feature>
<dbReference type="Pfam" id="PF25438">
    <property type="entry name" value="DUF7896"/>
    <property type="match status" value="1"/>
</dbReference>
<keyword evidence="1" id="KW-0175">Coiled coil</keyword>
<organism evidence="4 5">
    <name type="scientific">Coniochaeta hoffmannii</name>
    <dbReference type="NCBI Taxonomy" id="91930"/>
    <lineage>
        <taxon>Eukaryota</taxon>
        <taxon>Fungi</taxon>
        <taxon>Dikarya</taxon>
        <taxon>Ascomycota</taxon>
        <taxon>Pezizomycotina</taxon>
        <taxon>Sordariomycetes</taxon>
        <taxon>Sordariomycetidae</taxon>
        <taxon>Coniochaetales</taxon>
        <taxon>Coniochaetaceae</taxon>
        <taxon>Coniochaeta</taxon>
    </lineage>
</organism>
<feature type="region of interest" description="Disordered" evidence="2">
    <location>
        <begin position="471"/>
        <end position="512"/>
    </location>
</feature>
<evidence type="ECO:0000259" key="3">
    <source>
        <dbReference type="Pfam" id="PF25438"/>
    </source>
</evidence>
<evidence type="ECO:0000313" key="4">
    <source>
        <dbReference type="EMBL" id="KAJ9129467.1"/>
    </source>
</evidence>
<gene>
    <name evidence="4" type="ORF">NKR19_g10359</name>
</gene>
<evidence type="ECO:0000256" key="2">
    <source>
        <dbReference type="SAM" id="MobiDB-lite"/>
    </source>
</evidence>
<evidence type="ECO:0000313" key="5">
    <source>
        <dbReference type="Proteomes" id="UP001174691"/>
    </source>
</evidence>
<keyword evidence="5" id="KW-1185">Reference proteome</keyword>
<feature type="domain" description="DUF7896" evidence="3">
    <location>
        <begin position="426"/>
        <end position="525"/>
    </location>
</feature>
<dbReference type="Proteomes" id="UP001174691">
    <property type="component" value="Unassembled WGS sequence"/>
</dbReference>
<dbReference type="AlphaFoldDB" id="A0AA38R5K3"/>
<feature type="coiled-coil region" evidence="1">
    <location>
        <begin position="5"/>
        <end position="32"/>
    </location>
</feature>
<dbReference type="InterPro" id="IPR057218">
    <property type="entry name" value="DUF7896"/>
</dbReference>